<dbReference type="RefSeq" id="WP_290317143.1">
    <property type="nucleotide sequence ID" value="NZ_JAUFPN010000143.1"/>
</dbReference>
<reference evidence="5" key="1">
    <citation type="journal article" date="2019" name="Int. J. Syst. Evol. Microbiol.">
        <title>The Global Catalogue of Microorganisms (GCM) 10K type strain sequencing project: providing services to taxonomists for standard genome sequencing and annotation.</title>
        <authorList>
            <consortium name="The Broad Institute Genomics Platform"/>
            <consortium name="The Broad Institute Genome Sequencing Center for Infectious Disease"/>
            <person name="Wu L."/>
            <person name="Ma J."/>
        </authorList>
    </citation>
    <scope>NUCLEOTIDE SEQUENCE [LARGE SCALE GENOMIC DNA]</scope>
    <source>
        <strain evidence="5">CECT 7131</strain>
    </source>
</reference>
<evidence type="ECO:0000313" key="5">
    <source>
        <dbReference type="Proteomes" id="UP001529369"/>
    </source>
</evidence>
<keyword evidence="1" id="KW-0902">Two-component regulatory system</keyword>
<dbReference type="Gene3D" id="1.20.120.160">
    <property type="entry name" value="HPT domain"/>
    <property type="match status" value="1"/>
</dbReference>
<dbReference type="SUPFAM" id="SSF47226">
    <property type="entry name" value="Histidine-containing phosphotransfer domain, HPT domain"/>
    <property type="match status" value="1"/>
</dbReference>
<dbReference type="Pfam" id="PF01627">
    <property type="entry name" value="Hpt"/>
    <property type="match status" value="1"/>
</dbReference>
<protein>
    <submittedName>
        <fullName evidence="4">Hpt domain-containing protein</fullName>
    </submittedName>
</protein>
<evidence type="ECO:0000313" key="4">
    <source>
        <dbReference type="EMBL" id="MDN3565325.1"/>
    </source>
</evidence>
<feature type="modified residue" description="Phosphohistidine" evidence="2">
    <location>
        <position position="59"/>
    </location>
</feature>
<evidence type="ECO:0000256" key="2">
    <source>
        <dbReference type="PROSITE-ProRule" id="PRU00110"/>
    </source>
</evidence>
<organism evidence="4 5">
    <name type="scientific">Paeniroseomonas aquatica</name>
    <dbReference type="NCBI Taxonomy" id="373043"/>
    <lineage>
        <taxon>Bacteria</taxon>
        <taxon>Pseudomonadati</taxon>
        <taxon>Pseudomonadota</taxon>
        <taxon>Alphaproteobacteria</taxon>
        <taxon>Acetobacterales</taxon>
        <taxon>Acetobacteraceae</taxon>
        <taxon>Paeniroseomonas</taxon>
    </lineage>
</organism>
<evidence type="ECO:0000259" key="3">
    <source>
        <dbReference type="PROSITE" id="PS50894"/>
    </source>
</evidence>
<dbReference type="InterPro" id="IPR008207">
    <property type="entry name" value="Sig_transdc_His_kin_Hpt_dom"/>
</dbReference>
<feature type="domain" description="HPt" evidence="3">
    <location>
        <begin position="17"/>
        <end position="115"/>
    </location>
</feature>
<gene>
    <name evidence="4" type="ORF">QWZ14_13215</name>
</gene>
<name>A0ABT8A6P6_9PROT</name>
<comment type="caution">
    <text evidence="4">The sequence shown here is derived from an EMBL/GenBank/DDBJ whole genome shotgun (WGS) entry which is preliminary data.</text>
</comment>
<keyword evidence="2" id="KW-0597">Phosphoprotein</keyword>
<accession>A0ABT8A6P6</accession>
<dbReference type="PROSITE" id="PS50894">
    <property type="entry name" value="HPT"/>
    <property type="match status" value="1"/>
</dbReference>
<dbReference type="InterPro" id="IPR036641">
    <property type="entry name" value="HPT_dom_sf"/>
</dbReference>
<evidence type="ECO:0000256" key="1">
    <source>
        <dbReference type="ARBA" id="ARBA00023012"/>
    </source>
</evidence>
<sequence>MSDSAEPLPPLLDEAVLNQVAAYLPAAMLETNLHRLAELAEALLGLLSPGGACVVEQVHRLAGSSGMLGFRRLAAACLRFEAACSPAFPAKAAARAELRAVLEATLPEITCRLSG</sequence>
<dbReference type="Proteomes" id="UP001529369">
    <property type="component" value="Unassembled WGS sequence"/>
</dbReference>
<dbReference type="EMBL" id="JAUFPN010000143">
    <property type="protein sequence ID" value="MDN3565325.1"/>
    <property type="molecule type" value="Genomic_DNA"/>
</dbReference>
<proteinExistence type="predicted"/>
<keyword evidence="5" id="KW-1185">Reference proteome</keyword>